<evidence type="ECO:0000256" key="6">
    <source>
        <dbReference type="ARBA" id="ARBA00022847"/>
    </source>
</evidence>
<evidence type="ECO:0000313" key="17">
    <source>
        <dbReference type="Proteomes" id="UP001242995"/>
    </source>
</evidence>
<evidence type="ECO:0000256" key="3">
    <source>
        <dbReference type="ARBA" id="ARBA00022448"/>
    </source>
</evidence>
<feature type="transmembrane region" description="Helical" evidence="12">
    <location>
        <begin position="91"/>
        <end position="113"/>
    </location>
</feature>
<evidence type="ECO:0000259" key="13">
    <source>
        <dbReference type="PROSITE" id="PS50850"/>
    </source>
</evidence>
<evidence type="ECO:0000256" key="10">
    <source>
        <dbReference type="ARBA" id="ARBA00039918"/>
    </source>
</evidence>
<feature type="domain" description="Major facilitator superfamily (MFS) profile" evidence="13">
    <location>
        <begin position="53"/>
        <end position="462"/>
    </location>
</feature>
<evidence type="ECO:0000313" key="15">
    <source>
        <dbReference type="EMBL" id="MDQ0181484.1"/>
    </source>
</evidence>
<dbReference type="InterPro" id="IPR051084">
    <property type="entry name" value="H+-coupled_symporters"/>
</dbReference>
<dbReference type="AlphaFoldDB" id="A0AAW8DDL6"/>
<organism evidence="14 17">
    <name type="scientific">Arthrobacter bambusae</name>
    <dbReference type="NCBI Taxonomy" id="1338426"/>
    <lineage>
        <taxon>Bacteria</taxon>
        <taxon>Bacillati</taxon>
        <taxon>Actinomycetota</taxon>
        <taxon>Actinomycetes</taxon>
        <taxon>Micrococcales</taxon>
        <taxon>Micrococcaceae</taxon>
        <taxon>Arthrobacter</taxon>
    </lineage>
</organism>
<feature type="transmembrane region" description="Helical" evidence="12">
    <location>
        <begin position="345"/>
        <end position="363"/>
    </location>
</feature>
<dbReference type="PANTHER" id="PTHR43528:SF1">
    <property type="entry name" value="ALPHA-KETOGLUTARATE PERMEASE"/>
    <property type="match status" value="1"/>
</dbReference>
<dbReference type="Pfam" id="PF07690">
    <property type="entry name" value="MFS_1"/>
    <property type="match status" value="1"/>
</dbReference>
<dbReference type="EMBL" id="JAUSRG010000008">
    <property type="protein sequence ID" value="MDP9905873.1"/>
    <property type="molecule type" value="Genomic_DNA"/>
</dbReference>
<keyword evidence="4" id="KW-1003">Cell membrane</keyword>
<dbReference type="GO" id="GO:0005886">
    <property type="term" value="C:plasma membrane"/>
    <property type="evidence" value="ECO:0007669"/>
    <property type="project" value="UniProtKB-SubCell"/>
</dbReference>
<evidence type="ECO:0000256" key="1">
    <source>
        <dbReference type="ARBA" id="ARBA00004651"/>
    </source>
</evidence>
<keyword evidence="16" id="KW-1185">Reference proteome</keyword>
<feature type="transmembrane region" description="Helical" evidence="12">
    <location>
        <begin position="149"/>
        <end position="169"/>
    </location>
</feature>
<dbReference type="FunFam" id="1.20.1250.20:FF:000001">
    <property type="entry name" value="Dicarboxylate MFS transporter"/>
    <property type="match status" value="1"/>
</dbReference>
<dbReference type="InterPro" id="IPR020846">
    <property type="entry name" value="MFS_dom"/>
</dbReference>
<name>A0AAW8DDL6_9MICC</name>
<feature type="transmembrane region" description="Helical" evidence="12">
    <location>
        <begin position="125"/>
        <end position="143"/>
    </location>
</feature>
<dbReference type="PROSITE" id="PS00216">
    <property type="entry name" value="SUGAR_TRANSPORT_1"/>
    <property type="match status" value="1"/>
</dbReference>
<protein>
    <recommendedName>
        <fullName evidence="10">Putative proline/betaine transporter</fullName>
    </recommendedName>
</protein>
<comment type="function">
    <text evidence="9">May be a proton symporter involved in the uptake of osmolytes such as proline and glycine betaine.</text>
</comment>
<dbReference type="InterPro" id="IPR036259">
    <property type="entry name" value="MFS_trans_sf"/>
</dbReference>
<dbReference type="InterPro" id="IPR011701">
    <property type="entry name" value="MFS"/>
</dbReference>
<feature type="transmembrane region" description="Helical" evidence="12">
    <location>
        <begin position="312"/>
        <end position="333"/>
    </location>
</feature>
<dbReference type="PROSITE" id="PS50850">
    <property type="entry name" value="MFS"/>
    <property type="match status" value="1"/>
</dbReference>
<feature type="transmembrane region" description="Helical" evidence="12">
    <location>
        <begin position="438"/>
        <end position="458"/>
    </location>
</feature>
<feature type="transmembrane region" description="Helical" evidence="12">
    <location>
        <begin position="407"/>
        <end position="432"/>
    </location>
</feature>
<keyword evidence="5 12" id="KW-0812">Transmembrane</keyword>
<dbReference type="GO" id="GO:0015293">
    <property type="term" value="F:symporter activity"/>
    <property type="evidence" value="ECO:0007669"/>
    <property type="project" value="UniProtKB-KW"/>
</dbReference>
<evidence type="ECO:0000256" key="4">
    <source>
        <dbReference type="ARBA" id="ARBA00022475"/>
    </source>
</evidence>
<keyword evidence="3" id="KW-0813">Transport</keyword>
<reference evidence="14 16" key="1">
    <citation type="submission" date="2023-07" db="EMBL/GenBank/DDBJ databases">
        <title>Sorghum-associated microbial communities from plants grown in Nebraska, USA.</title>
        <authorList>
            <person name="Schachtman D."/>
        </authorList>
    </citation>
    <scope>NUCLEOTIDE SEQUENCE</scope>
    <source>
        <strain evidence="14">DS1006</strain>
        <strain evidence="15 16">DS1016</strain>
    </source>
</reference>
<feature type="transmembrane region" description="Helical" evidence="12">
    <location>
        <begin position="190"/>
        <end position="213"/>
    </location>
</feature>
<dbReference type="PANTHER" id="PTHR43528">
    <property type="entry name" value="ALPHA-KETOGLUTARATE PERMEASE"/>
    <property type="match status" value="1"/>
</dbReference>
<gene>
    <name evidence="14" type="ORF">J2S90_002844</name>
    <name evidence="15" type="ORF">J2S93_002922</name>
</gene>
<keyword evidence="6" id="KW-0769">Symport</keyword>
<evidence type="ECO:0000256" key="9">
    <source>
        <dbReference type="ARBA" id="ARBA00037295"/>
    </source>
</evidence>
<feature type="compositionally biased region" description="Polar residues" evidence="11">
    <location>
        <begin position="34"/>
        <end position="44"/>
    </location>
</feature>
<feature type="transmembrane region" description="Helical" evidence="12">
    <location>
        <begin position="369"/>
        <end position="386"/>
    </location>
</feature>
<keyword evidence="7 12" id="KW-1133">Transmembrane helix</keyword>
<keyword evidence="8 12" id="KW-0472">Membrane</keyword>
<dbReference type="InterPro" id="IPR005829">
    <property type="entry name" value="Sugar_transporter_CS"/>
</dbReference>
<evidence type="ECO:0000256" key="8">
    <source>
        <dbReference type="ARBA" id="ARBA00023136"/>
    </source>
</evidence>
<feature type="region of interest" description="Disordered" evidence="11">
    <location>
        <begin position="1"/>
        <end position="44"/>
    </location>
</feature>
<accession>A0AAW8DDL6</accession>
<sequence length="468" mass="49826">MKNETSSVAAIPGSAPAGSKGGSGDLPDEAAIQGGTSMPANSHTVSKDTRRRVITASFIGNFVEWFDYAVYGYLAGIISTVFFPASDRQTALLATFGVFAVSFFVRPLGGFIWGHIGDRLGRKQALSLSIVLMSVATFCIALIPGYNTIGVMAPVLLLLVRVVQGFSAAGEYAGASAFLVEYAPANRRGLYAAVVPASTAAGLLLGSLLAALLSSVLSAEQLGEWGWRLPFLLAAPMGLIGRYIRTKLEDTPAFREMAAKDTAVKAPAFAMFKTYRKQLIIATGAVLLNAVGFYVILSYMPTYLSEELHFGAAESFLATTIALLSYIGFIFLTGIASDRFGRKRMLITASVLFVVLTVPAFMLLDTGNFLVIVLVQILLGAMLTLNDGTLPSFLAELFPTRVRYSGFAVSFNLSNALFGGTAPFMATLLIGLTHNQLAPGWYLVAASVISLIAVLFAVETSKKPLQQD</sequence>
<dbReference type="SUPFAM" id="SSF103473">
    <property type="entry name" value="MFS general substrate transporter"/>
    <property type="match status" value="1"/>
</dbReference>
<evidence type="ECO:0000256" key="5">
    <source>
        <dbReference type="ARBA" id="ARBA00022692"/>
    </source>
</evidence>
<dbReference type="Gene3D" id="1.20.1250.20">
    <property type="entry name" value="MFS general substrate transporter like domains"/>
    <property type="match status" value="2"/>
</dbReference>
<evidence type="ECO:0000256" key="11">
    <source>
        <dbReference type="SAM" id="MobiDB-lite"/>
    </source>
</evidence>
<evidence type="ECO:0000256" key="7">
    <source>
        <dbReference type="ARBA" id="ARBA00022989"/>
    </source>
</evidence>
<comment type="caution">
    <text evidence="14">The sequence shown here is derived from an EMBL/GenBank/DDBJ whole genome shotgun (WGS) entry which is preliminary data.</text>
</comment>
<comment type="subcellular location">
    <subcellularLocation>
        <location evidence="1">Cell membrane</location>
        <topology evidence="1">Multi-pass membrane protein</topology>
    </subcellularLocation>
</comment>
<feature type="transmembrane region" description="Helical" evidence="12">
    <location>
        <begin position="279"/>
        <end position="300"/>
    </location>
</feature>
<evidence type="ECO:0000256" key="2">
    <source>
        <dbReference type="ARBA" id="ARBA00008240"/>
    </source>
</evidence>
<comment type="similarity">
    <text evidence="2">Belongs to the major facilitator superfamily. Metabolite:H+ Symporter (MHS) family (TC 2.A.1.6) family.</text>
</comment>
<evidence type="ECO:0000313" key="14">
    <source>
        <dbReference type="EMBL" id="MDP9905873.1"/>
    </source>
</evidence>
<dbReference type="EMBL" id="JAUSTF010000006">
    <property type="protein sequence ID" value="MDQ0181484.1"/>
    <property type="molecule type" value="Genomic_DNA"/>
</dbReference>
<feature type="transmembrane region" description="Helical" evidence="12">
    <location>
        <begin position="225"/>
        <end position="244"/>
    </location>
</feature>
<dbReference type="Proteomes" id="UP001230951">
    <property type="component" value="Unassembled WGS sequence"/>
</dbReference>
<proteinExistence type="inferred from homology"/>
<evidence type="ECO:0000256" key="12">
    <source>
        <dbReference type="SAM" id="Phobius"/>
    </source>
</evidence>
<feature type="transmembrane region" description="Helical" evidence="12">
    <location>
        <begin position="65"/>
        <end position="85"/>
    </location>
</feature>
<evidence type="ECO:0000313" key="16">
    <source>
        <dbReference type="Proteomes" id="UP001230951"/>
    </source>
</evidence>
<feature type="compositionally biased region" description="Low complexity" evidence="11">
    <location>
        <begin position="1"/>
        <end position="18"/>
    </location>
</feature>
<dbReference type="Proteomes" id="UP001242995">
    <property type="component" value="Unassembled WGS sequence"/>
</dbReference>